<gene>
    <name evidence="4" type="ORF">D3P96_03860</name>
</gene>
<evidence type="ECO:0000256" key="2">
    <source>
        <dbReference type="ARBA" id="ARBA00022840"/>
    </source>
</evidence>
<reference evidence="4 5" key="1">
    <citation type="submission" date="2018-10" db="EMBL/GenBank/DDBJ databases">
        <title>Draft genome sequence of Weissella viridescens UCO-SMC3.</title>
        <authorList>
            <person name="Garcia-Cancino A."/>
            <person name="Espinoza-Monje M."/>
            <person name="Albarracin L."/>
            <person name="Garcia-Castillo V."/>
            <person name="Campos-Martin J."/>
            <person name="Nakano Y."/>
            <person name="Guitierrez-Zamorano C."/>
            <person name="Ikeda-Ohtsubo W."/>
            <person name="Morita H."/>
            <person name="Kitazawa H."/>
            <person name="Villena J."/>
        </authorList>
    </citation>
    <scope>NUCLEOTIDE SEQUENCE [LARGE SCALE GENOMIC DNA]</scope>
    <source>
        <strain evidence="4 5">UCO-SMC3</strain>
    </source>
</reference>
<dbReference type="OrthoDB" id="9802264at2"/>
<dbReference type="Proteomes" id="UP000275836">
    <property type="component" value="Unassembled WGS sequence"/>
</dbReference>
<dbReference type="GO" id="GO:0016887">
    <property type="term" value="F:ATP hydrolysis activity"/>
    <property type="evidence" value="ECO:0007669"/>
    <property type="project" value="InterPro"/>
</dbReference>
<dbReference type="InterPro" id="IPR027417">
    <property type="entry name" value="P-loop_NTPase"/>
</dbReference>
<dbReference type="InterPro" id="IPR003439">
    <property type="entry name" value="ABC_transporter-like_ATP-bd"/>
</dbReference>
<evidence type="ECO:0000313" key="5">
    <source>
        <dbReference type="Proteomes" id="UP000275836"/>
    </source>
</evidence>
<sequence length="203" mass="23575">MLQVKEITVRNHREVLKHTSFNFECGKTYGVIADHGAGKTTLLRALSGQIQLQSGQVQLSGKFVQDKIDELFYCEGIHCFEPNQTGRAYVCRVQKYYHSAKRIDESLSVFHLDAIADRPIRSYTLQEKHRLLLTLYFASDANYLLLDELMNGLKDEDRHIFDRLIRHWQREGKTLILTGHRTETLAPMCHQLLTIYQKQLIAQ</sequence>
<protein>
    <submittedName>
        <fullName evidence="4">ATP-binding cassette domain-containing protein</fullName>
    </submittedName>
</protein>
<dbReference type="GO" id="GO:0005524">
    <property type="term" value="F:ATP binding"/>
    <property type="evidence" value="ECO:0007669"/>
    <property type="project" value="UniProtKB-KW"/>
</dbReference>
<dbReference type="PANTHER" id="PTHR43158">
    <property type="entry name" value="SKFA PEPTIDE EXPORT ATP-BINDING PROTEIN SKFE"/>
    <property type="match status" value="1"/>
</dbReference>
<feature type="domain" description="ABC transporter" evidence="3">
    <location>
        <begin position="16"/>
        <end position="150"/>
    </location>
</feature>
<evidence type="ECO:0000259" key="3">
    <source>
        <dbReference type="Pfam" id="PF00005"/>
    </source>
</evidence>
<proteinExistence type="predicted"/>
<dbReference type="Pfam" id="PF00005">
    <property type="entry name" value="ABC_tran"/>
    <property type="match status" value="1"/>
</dbReference>
<dbReference type="PANTHER" id="PTHR43158:SF7">
    <property type="entry name" value="ABC TRANSPORTER, ATP-BINDING PROTEIN"/>
    <property type="match status" value="1"/>
</dbReference>
<organism evidence="4 5">
    <name type="scientific">Weissella viridescens</name>
    <name type="common">Lactobacillus viridescens</name>
    <dbReference type="NCBI Taxonomy" id="1629"/>
    <lineage>
        <taxon>Bacteria</taxon>
        <taxon>Bacillati</taxon>
        <taxon>Bacillota</taxon>
        <taxon>Bacilli</taxon>
        <taxon>Lactobacillales</taxon>
        <taxon>Lactobacillaceae</taxon>
        <taxon>Weissella</taxon>
    </lineage>
</organism>
<evidence type="ECO:0000256" key="1">
    <source>
        <dbReference type="ARBA" id="ARBA00022741"/>
    </source>
</evidence>
<comment type="caution">
    <text evidence="4">The sequence shown here is derived from an EMBL/GenBank/DDBJ whole genome shotgun (WGS) entry which is preliminary data.</text>
</comment>
<keyword evidence="2 4" id="KW-0067">ATP-binding</keyword>
<dbReference type="EMBL" id="RHGY01000003">
    <property type="protein sequence ID" value="RRG18071.1"/>
    <property type="molecule type" value="Genomic_DNA"/>
</dbReference>
<keyword evidence="1" id="KW-0547">Nucleotide-binding</keyword>
<name>A0A3P2RFP0_WEIVI</name>
<dbReference type="SUPFAM" id="SSF52540">
    <property type="entry name" value="P-loop containing nucleoside triphosphate hydrolases"/>
    <property type="match status" value="1"/>
</dbReference>
<dbReference type="AlphaFoldDB" id="A0A3P2RFP0"/>
<dbReference type="RefSeq" id="WP_124943066.1">
    <property type="nucleotide sequence ID" value="NZ_RHGY01000003.1"/>
</dbReference>
<evidence type="ECO:0000313" key="4">
    <source>
        <dbReference type="EMBL" id="RRG18071.1"/>
    </source>
</evidence>
<accession>A0A3P2RFP0</accession>
<dbReference type="Gene3D" id="3.40.50.300">
    <property type="entry name" value="P-loop containing nucleotide triphosphate hydrolases"/>
    <property type="match status" value="1"/>
</dbReference>